<dbReference type="InterPro" id="IPR036188">
    <property type="entry name" value="FAD/NAD-bd_sf"/>
</dbReference>
<dbReference type="InterPro" id="IPR006076">
    <property type="entry name" value="FAD-dep_OxRdtase"/>
</dbReference>
<dbReference type="AlphaFoldDB" id="A0A2G3PKR8"/>
<dbReference type="Gene3D" id="3.30.9.10">
    <property type="entry name" value="D-Amino Acid Oxidase, subunit A, domain 2"/>
    <property type="match status" value="1"/>
</dbReference>
<name>A0A2G3PKR8_WILMA</name>
<dbReference type="SUPFAM" id="SSF54373">
    <property type="entry name" value="FAD-linked reductases, C-terminal domain"/>
    <property type="match status" value="1"/>
</dbReference>
<dbReference type="GO" id="GO:0050660">
    <property type="term" value="F:flavin adenine dinucleotide binding"/>
    <property type="evidence" value="ECO:0007669"/>
    <property type="project" value="InterPro"/>
</dbReference>
<keyword evidence="4" id="KW-0560">Oxidoreductase</keyword>
<evidence type="ECO:0000256" key="3">
    <source>
        <dbReference type="ARBA" id="ARBA00022827"/>
    </source>
</evidence>
<evidence type="ECO:0000256" key="2">
    <source>
        <dbReference type="ARBA" id="ARBA00022630"/>
    </source>
</evidence>
<dbReference type="Pfam" id="PF01266">
    <property type="entry name" value="DAO"/>
    <property type="match status" value="1"/>
</dbReference>
<evidence type="ECO:0000313" key="6">
    <source>
        <dbReference type="EMBL" id="PHV66401.1"/>
    </source>
</evidence>
<dbReference type="PANTHER" id="PTHR10961:SF7">
    <property type="entry name" value="FAD DEPENDENT OXIDOREDUCTASE DOMAIN-CONTAINING PROTEIN"/>
    <property type="match status" value="1"/>
</dbReference>
<accession>A0A2G3PKR8</accession>
<keyword evidence="3" id="KW-0274">FAD</keyword>
<dbReference type="GO" id="GO:0008115">
    <property type="term" value="F:sarcosine oxidase activity"/>
    <property type="evidence" value="ECO:0007669"/>
    <property type="project" value="TreeGrafter"/>
</dbReference>
<dbReference type="Proteomes" id="UP000225108">
    <property type="component" value="Unassembled WGS sequence"/>
</dbReference>
<evidence type="ECO:0000256" key="1">
    <source>
        <dbReference type="ARBA" id="ARBA00001974"/>
    </source>
</evidence>
<dbReference type="PANTHER" id="PTHR10961">
    <property type="entry name" value="PEROXISOMAL SARCOSINE OXIDASE"/>
    <property type="match status" value="1"/>
</dbReference>
<dbReference type="RefSeq" id="WP_099384651.1">
    <property type="nucleotide sequence ID" value="NZ_PEBD01000010.1"/>
</dbReference>
<gene>
    <name evidence="6" type="ORF">CSW57_20015</name>
</gene>
<keyword evidence="2" id="KW-0285">Flavoprotein</keyword>
<comment type="caution">
    <text evidence="6">The sequence shown here is derived from an EMBL/GenBank/DDBJ whole genome shotgun (WGS) entry which is preliminary data.</text>
</comment>
<dbReference type="PROSITE" id="PS51257">
    <property type="entry name" value="PROKAR_LIPOPROTEIN"/>
    <property type="match status" value="1"/>
</dbReference>
<protein>
    <submittedName>
        <fullName evidence="6">Sarcosine oxidase</fullName>
    </submittedName>
</protein>
<evidence type="ECO:0000313" key="7">
    <source>
        <dbReference type="Proteomes" id="UP000225108"/>
    </source>
</evidence>
<comment type="cofactor">
    <cofactor evidence="1">
        <name>FAD</name>
        <dbReference type="ChEBI" id="CHEBI:57692"/>
    </cofactor>
</comment>
<sequence>MTAHRVDVAIVGAGLMGACAAWQLTGRGLSVALIEAFDLGHSHGSSHGRSRIFRRAYPDPLYVAMTGLALEKWQALQQESRTTLITGTGGLDHGLQRMPATLAEQMALHGVEHELLSPTEATRRWPGMRFDTDVMFHPCSGVIDAESTVFAAASLAAEAGAQILPRTRVVDANPTPTGEVTLRTAGGDQIIADVTVLTAGAWLPDFAGALLEFGRPDDKVLPPLTIRQQQVFHFPMRPGHPTLPTFVHMDGRQMYGLASGEDVPVPAMKVARFDDGVTTTAGSRDGRITDEQRQDVVDYVSEWLPAVHPEPIAESSCLFTMTSDEDFILDRSGPLVVASPCSGHGAKFAPLIGSMIADLVTGQAQPAPRFRMDRGAGMMPT</sequence>
<dbReference type="InterPro" id="IPR045170">
    <property type="entry name" value="MTOX"/>
</dbReference>
<feature type="domain" description="FAD dependent oxidoreductase" evidence="5">
    <location>
        <begin position="7"/>
        <end position="359"/>
    </location>
</feature>
<dbReference type="SUPFAM" id="SSF51905">
    <property type="entry name" value="FAD/NAD(P)-binding domain"/>
    <property type="match status" value="1"/>
</dbReference>
<evidence type="ECO:0000256" key="4">
    <source>
        <dbReference type="ARBA" id="ARBA00023002"/>
    </source>
</evidence>
<dbReference type="EMBL" id="PEBD01000010">
    <property type="protein sequence ID" value="PHV66401.1"/>
    <property type="molecule type" value="Genomic_DNA"/>
</dbReference>
<dbReference type="Gene3D" id="3.50.50.60">
    <property type="entry name" value="FAD/NAD(P)-binding domain"/>
    <property type="match status" value="1"/>
</dbReference>
<organism evidence="6 7">
    <name type="scientific">Williamsia marianensis</name>
    <dbReference type="NCBI Taxonomy" id="85044"/>
    <lineage>
        <taxon>Bacteria</taxon>
        <taxon>Bacillati</taxon>
        <taxon>Actinomycetota</taxon>
        <taxon>Actinomycetes</taxon>
        <taxon>Mycobacteriales</taxon>
        <taxon>Nocardiaceae</taxon>
        <taxon>Williamsia</taxon>
    </lineage>
</organism>
<evidence type="ECO:0000259" key="5">
    <source>
        <dbReference type="Pfam" id="PF01266"/>
    </source>
</evidence>
<proteinExistence type="predicted"/>
<reference evidence="6 7" key="1">
    <citation type="submission" date="2017-10" db="EMBL/GenBank/DDBJ databases">
        <title>The draft genome sequence of Williamsia sp. BULT 1.1 isolated from the semi-arid grassland soils from South Africa.</title>
        <authorList>
            <person name="Kabwe M.H."/>
            <person name="Govender N."/>
            <person name="Mutseka Lunga P."/>
            <person name="Vikram S."/>
            <person name="Makhalanyane T.P."/>
        </authorList>
    </citation>
    <scope>NUCLEOTIDE SEQUENCE [LARGE SCALE GENOMIC DNA]</scope>
    <source>
        <strain evidence="6 7">BULT 1.1</strain>
    </source>
</reference>